<keyword evidence="2" id="KW-1185">Reference proteome</keyword>
<evidence type="ECO:0000313" key="2">
    <source>
        <dbReference type="Proteomes" id="UP001184614"/>
    </source>
</evidence>
<organism evidence="1 2">
    <name type="scientific">Brucella pseudogrignonensis</name>
    <dbReference type="NCBI Taxonomy" id="419475"/>
    <lineage>
        <taxon>Bacteria</taxon>
        <taxon>Pseudomonadati</taxon>
        <taxon>Pseudomonadota</taxon>
        <taxon>Alphaproteobacteria</taxon>
        <taxon>Hyphomicrobiales</taxon>
        <taxon>Brucellaceae</taxon>
        <taxon>Brucella/Ochrobactrum group</taxon>
        <taxon>Brucella</taxon>
    </lineage>
</organism>
<accession>A0ABU1M5V5</accession>
<protein>
    <submittedName>
        <fullName evidence="1">Uncharacterized protein</fullName>
    </submittedName>
</protein>
<dbReference type="EMBL" id="JAVDQT010000001">
    <property type="protein sequence ID" value="MDR6431225.1"/>
    <property type="molecule type" value="Genomic_DNA"/>
</dbReference>
<gene>
    <name evidence="1" type="ORF">J2782_000930</name>
</gene>
<sequence length="46" mass="4991">MPTGLLVGNTSQAVSKIQDTLTHPGSNMRLVMEILQKMEAAQKKGH</sequence>
<evidence type="ECO:0000313" key="1">
    <source>
        <dbReference type="EMBL" id="MDR6431225.1"/>
    </source>
</evidence>
<reference evidence="1 2" key="1">
    <citation type="submission" date="2023-07" db="EMBL/GenBank/DDBJ databases">
        <title>Sorghum-associated microbial communities from plants grown in Nebraska, USA.</title>
        <authorList>
            <person name="Schachtman D."/>
        </authorList>
    </citation>
    <scope>NUCLEOTIDE SEQUENCE [LARGE SCALE GENOMIC DNA]</scope>
    <source>
        <strain evidence="1 2">DS1730</strain>
    </source>
</reference>
<comment type="caution">
    <text evidence="1">The sequence shown here is derived from an EMBL/GenBank/DDBJ whole genome shotgun (WGS) entry which is preliminary data.</text>
</comment>
<proteinExistence type="predicted"/>
<name>A0ABU1M5V5_9HYPH</name>
<dbReference type="RefSeq" id="WP_310010427.1">
    <property type="nucleotide sequence ID" value="NZ_JAVDQT010000001.1"/>
</dbReference>
<dbReference type="Proteomes" id="UP001184614">
    <property type="component" value="Unassembled WGS sequence"/>
</dbReference>